<dbReference type="RefSeq" id="XP_030528825.2">
    <property type="nucleotide sequence ID" value="XM_030672965.2"/>
</dbReference>
<evidence type="ECO:0000256" key="1">
    <source>
        <dbReference type="ARBA" id="ARBA00022821"/>
    </source>
</evidence>
<dbReference type="KEGG" id="rarg:115739737"/>
<evidence type="ECO:0000313" key="4">
    <source>
        <dbReference type="Proteomes" id="UP000827889"/>
    </source>
</evidence>
<accession>A0A8B8P1W7</accession>
<organism evidence="4 5">
    <name type="scientific">Rhodamnia argentea</name>
    <dbReference type="NCBI Taxonomy" id="178133"/>
    <lineage>
        <taxon>Eukaryota</taxon>
        <taxon>Viridiplantae</taxon>
        <taxon>Streptophyta</taxon>
        <taxon>Embryophyta</taxon>
        <taxon>Tracheophyta</taxon>
        <taxon>Spermatophyta</taxon>
        <taxon>Magnoliopsida</taxon>
        <taxon>eudicotyledons</taxon>
        <taxon>Gunneridae</taxon>
        <taxon>Pentapetalae</taxon>
        <taxon>rosids</taxon>
        <taxon>malvids</taxon>
        <taxon>Myrtales</taxon>
        <taxon>Myrtaceae</taxon>
        <taxon>Myrtoideae</taxon>
        <taxon>Myrteae</taxon>
        <taxon>Australasian group</taxon>
        <taxon>Rhodamnia</taxon>
    </lineage>
</organism>
<protein>
    <submittedName>
        <fullName evidence="5">Probable disease resistance protein At5g45440</fullName>
    </submittedName>
</protein>
<dbReference type="PRINTS" id="PR00364">
    <property type="entry name" value="DISEASERSIST"/>
</dbReference>
<dbReference type="PANTHER" id="PTHR36766">
    <property type="entry name" value="PLANT BROAD-SPECTRUM MILDEW RESISTANCE PROTEIN RPW8"/>
    <property type="match status" value="1"/>
</dbReference>
<dbReference type="GO" id="GO:0006952">
    <property type="term" value="P:defense response"/>
    <property type="evidence" value="ECO:0007669"/>
    <property type="project" value="UniProtKB-KW"/>
</dbReference>
<evidence type="ECO:0000256" key="2">
    <source>
        <dbReference type="SAM" id="MobiDB-lite"/>
    </source>
</evidence>
<dbReference type="GO" id="GO:0043531">
    <property type="term" value="F:ADP binding"/>
    <property type="evidence" value="ECO:0007669"/>
    <property type="project" value="InterPro"/>
</dbReference>
<reference evidence="5" key="1">
    <citation type="submission" date="2025-08" db="UniProtKB">
        <authorList>
            <consortium name="RefSeq"/>
        </authorList>
    </citation>
    <scope>IDENTIFICATION</scope>
    <source>
        <tissue evidence="5">Leaf</tissue>
    </source>
</reference>
<dbReference type="AlphaFoldDB" id="A0A8B8P1W7"/>
<keyword evidence="4" id="KW-1185">Reference proteome</keyword>
<proteinExistence type="predicted"/>
<dbReference type="GeneID" id="115739737"/>
<dbReference type="InterPro" id="IPR002182">
    <property type="entry name" value="NB-ARC"/>
</dbReference>
<dbReference type="SUPFAM" id="SSF52540">
    <property type="entry name" value="P-loop containing nucleoside triphosphate hydrolases"/>
    <property type="match status" value="1"/>
</dbReference>
<feature type="region of interest" description="Disordered" evidence="2">
    <location>
        <begin position="122"/>
        <end position="147"/>
    </location>
</feature>
<name>A0A8B8P1W7_9MYRT</name>
<keyword evidence="1" id="KW-0611">Plant defense</keyword>
<dbReference type="Pfam" id="PF00931">
    <property type="entry name" value="NB-ARC"/>
    <property type="match status" value="1"/>
</dbReference>
<dbReference type="PANTHER" id="PTHR36766:SF41">
    <property type="entry name" value="AAA+ ATPASE DOMAIN-CONTAINING PROTEIN"/>
    <property type="match status" value="1"/>
</dbReference>
<feature type="domain" description="NB-ARC" evidence="3">
    <location>
        <begin position="167"/>
        <end position="359"/>
    </location>
</feature>
<dbReference type="Proteomes" id="UP000827889">
    <property type="component" value="Chromosome 9"/>
</dbReference>
<dbReference type="InterPro" id="IPR027417">
    <property type="entry name" value="P-loop_NTPase"/>
</dbReference>
<dbReference type="Gene3D" id="3.40.50.300">
    <property type="entry name" value="P-loop containing nucleotide triphosphate hydrolases"/>
    <property type="match status" value="1"/>
</dbReference>
<evidence type="ECO:0000259" key="3">
    <source>
        <dbReference type="Pfam" id="PF00931"/>
    </source>
</evidence>
<gene>
    <name evidence="5" type="primary">LOC115739737</name>
</gene>
<feature type="compositionally biased region" description="Polar residues" evidence="2">
    <location>
        <begin position="122"/>
        <end position="140"/>
    </location>
</feature>
<sequence>MPPDGDASLLPQPLEEEMRNDSGVSMALQIEQYLLEKFEAGLETRDKSGSKSALYSHFRELKELLGDELHSASCEGKSIRDNLYYLNDVLTDCRTLLKKQILSKYRIKRSLDKIKEELVRNSGTGWSSDTTQDSNGGSSMKSREVSGPIPLQADSVKGFASEMELLESLCKKPSSNEFKAIGVVGKGGIGKTTLCQLFFSNAQKSREFIPRIWASLSRQPTENSGKKAEIVKAVLFQLGVEEEVSDMEANSTSVDHKLSALVALLHKHLWGKKYPIVLDGVHNADDEWYSDLGSSLSKGAHWGLRLAHGLPKGYGGRVIVTCRNEEMARKMVGEDNLHQIMPLSDPKICWAIFENSTKQQGKQIDSTKEEELKKDIENKCAGLPVAAKLMRQMYEPTTSAAPANSTP</sequence>
<evidence type="ECO:0000313" key="5">
    <source>
        <dbReference type="RefSeq" id="XP_030528825.2"/>
    </source>
</evidence>